<name>A0A814A7I1_9BILA</name>
<feature type="domain" description="Calpain catalytic" evidence="8">
    <location>
        <begin position="1"/>
        <end position="222"/>
    </location>
</feature>
<dbReference type="SMART" id="SM00720">
    <property type="entry name" value="calpain_III"/>
    <property type="match status" value="1"/>
</dbReference>
<feature type="region of interest" description="Disordered" evidence="7">
    <location>
        <begin position="390"/>
        <end position="420"/>
    </location>
</feature>
<organism evidence="9 10">
    <name type="scientific">Brachionus calyciflorus</name>
    <dbReference type="NCBI Taxonomy" id="104777"/>
    <lineage>
        <taxon>Eukaryota</taxon>
        <taxon>Metazoa</taxon>
        <taxon>Spiralia</taxon>
        <taxon>Gnathifera</taxon>
        <taxon>Rotifera</taxon>
        <taxon>Eurotatoria</taxon>
        <taxon>Monogononta</taxon>
        <taxon>Pseudotrocha</taxon>
        <taxon>Ploima</taxon>
        <taxon>Brachionidae</taxon>
        <taxon>Brachionus</taxon>
    </lineage>
</organism>
<evidence type="ECO:0000259" key="8">
    <source>
        <dbReference type="PROSITE" id="PS50203"/>
    </source>
</evidence>
<dbReference type="Pfam" id="PF01067">
    <property type="entry name" value="Calpain_III"/>
    <property type="match status" value="1"/>
</dbReference>
<dbReference type="PROSITE" id="PS50203">
    <property type="entry name" value="CALPAIN_CAT"/>
    <property type="match status" value="1"/>
</dbReference>
<dbReference type="Pfam" id="PF00648">
    <property type="entry name" value="Peptidase_C2"/>
    <property type="match status" value="1"/>
</dbReference>
<accession>A0A814A7I1</accession>
<dbReference type="AlphaFoldDB" id="A0A814A7I1"/>
<gene>
    <name evidence="9" type="ORF">OXX778_LOCUS11885</name>
</gene>
<dbReference type="InterPro" id="IPR038765">
    <property type="entry name" value="Papain-like_cys_pep_sf"/>
</dbReference>
<comment type="caution">
    <text evidence="9">The sequence shown here is derived from an EMBL/GenBank/DDBJ whole genome shotgun (WGS) entry which is preliminary data.</text>
</comment>
<proteinExistence type="inferred from homology"/>
<evidence type="ECO:0000256" key="4">
    <source>
        <dbReference type="ARBA" id="ARBA00022807"/>
    </source>
</evidence>
<dbReference type="EMBL" id="CAJNOC010002070">
    <property type="protein sequence ID" value="CAF0910666.1"/>
    <property type="molecule type" value="Genomic_DNA"/>
</dbReference>
<feature type="compositionally biased region" description="Pro residues" evidence="7">
    <location>
        <begin position="392"/>
        <end position="402"/>
    </location>
</feature>
<evidence type="ECO:0000256" key="7">
    <source>
        <dbReference type="SAM" id="MobiDB-lite"/>
    </source>
</evidence>
<keyword evidence="2" id="KW-0645">Protease</keyword>
<keyword evidence="3" id="KW-0378">Hydrolase</keyword>
<dbReference type="Gene3D" id="3.90.70.10">
    <property type="entry name" value="Cysteine proteinases"/>
    <property type="match status" value="1"/>
</dbReference>
<evidence type="ECO:0000256" key="6">
    <source>
        <dbReference type="PROSITE-ProRule" id="PRU00239"/>
    </source>
</evidence>
<dbReference type="InterPro" id="IPR001300">
    <property type="entry name" value="Peptidase_C2_calpain_cat"/>
</dbReference>
<evidence type="ECO:0000313" key="9">
    <source>
        <dbReference type="EMBL" id="CAF0910666.1"/>
    </source>
</evidence>
<comment type="similarity">
    <text evidence="1">Belongs to the peptidase C2 family.</text>
</comment>
<dbReference type="SUPFAM" id="SSF49758">
    <property type="entry name" value="Calpain large subunit, middle domain (domain III)"/>
    <property type="match status" value="1"/>
</dbReference>
<feature type="compositionally biased region" description="Low complexity" evidence="7">
    <location>
        <begin position="403"/>
        <end position="415"/>
    </location>
</feature>
<protein>
    <recommendedName>
        <fullName evidence="8">Calpain catalytic domain-containing protein</fullName>
    </recommendedName>
</protein>
<dbReference type="PANTHER" id="PTHR10183">
    <property type="entry name" value="CALPAIN"/>
    <property type="match status" value="1"/>
</dbReference>
<sequence>MFGPLLEKAYAKLNVCYEFLVGGNSRDALLDFTGVIIEIYDLTRCLPTDLKDRFIDPNTLWELIFKAAGIKSLFRCAAIPKYNQRVEQKTNNGLVADHAYSIIQIYEILNIGGQFSEFRIYTGKKPDPSVKNIGGQFSEFRIYTGKKPDPSVKTIRLLKIRNPWGVIESYRGRWCKGSSEWKQIVPKLEQVLEPNKTDDGEFFMSFDDYYTFFISMDTVHVDLDGLANDQGTNQTDLNWDLTQINGEWISGKNSGGCGNDPKTFWTNPQHTFDIPSNKEKCALIVSLLQKNTAQKRIKSKGSLQGIYEAIGFFIFSIKADSNPDSSGKYDKSLLTQVSRIDYFMYKKEISKRCELPPGKYVIMPCCQGKNKNAKYLLRIYIEGNGTVVNPVKPNPNPTPNSNPNPSVNPVKPNTTSTPNLNPVMVCPMPSRNLIPQQPNRGEVYDKWYYNDMNQKNIENWGTDILEKNIFRER</sequence>
<dbReference type="PANTHER" id="PTHR10183:SF379">
    <property type="entry name" value="CALPAIN-5"/>
    <property type="match status" value="1"/>
</dbReference>
<comment type="caution">
    <text evidence="6">Lacks conserved residue(s) required for the propagation of feature annotation.</text>
</comment>
<evidence type="ECO:0000256" key="1">
    <source>
        <dbReference type="ARBA" id="ARBA00007623"/>
    </source>
</evidence>
<dbReference type="PRINTS" id="PR00704">
    <property type="entry name" value="CALPAIN"/>
</dbReference>
<dbReference type="GO" id="GO:0005737">
    <property type="term" value="C:cytoplasm"/>
    <property type="evidence" value="ECO:0007669"/>
    <property type="project" value="TreeGrafter"/>
</dbReference>
<reference evidence="9" key="1">
    <citation type="submission" date="2021-02" db="EMBL/GenBank/DDBJ databases">
        <authorList>
            <person name="Nowell W R."/>
        </authorList>
    </citation>
    <scope>NUCLEOTIDE SEQUENCE</scope>
    <source>
        <strain evidence="9">Ploen Becks lab</strain>
    </source>
</reference>
<dbReference type="InterPro" id="IPR022684">
    <property type="entry name" value="Calpain_cysteine_protease"/>
</dbReference>
<evidence type="ECO:0000313" key="10">
    <source>
        <dbReference type="Proteomes" id="UP000663879"/>
    </source>
</evidence>
<keyword evidence="4" id="KW-0788">Thiol protease</keyword>
<feature type="active site" evidence="5">
    <location>
        <position position="162"/>
    </location>
</feature>
<dbReference type="GO" id="GO:0006508">
    <property type="term" value="P:proteolysis"/>
    <property type="evidence" value="ECO:0007669"/>
    <property type="project" value="UniProtKB-KW"/>
</dbReference>
<keyword evidence="10" id="KW-1185">Reference proteome</keyword>
<dbReference type="Gene3D" id="2.60.120.380">
    <property type="match status" value="1"/>
</dbReference>
<dbReference type="OrthoDB" id="424753at2759"/>
<evidence type="ECO:0000256" key="3">
    <source>
        <dbReference type="ARBA" id="ARBA00022801"/>
    </source>
</evidence>
<dbReference type="Proteomes" id="UP000663879">
    <property type="component" value="Unassembled WGS sequence"/>
</dbReference>
<dbReference type="GO" id="GO:0004198">
    <property type="term" value="F:calcium-dependent cysteine-type endopeptidase activity"/>
    <property type="evidence" value="ECO:0007669"/>
    <property type="project" value="InterPro"/>
</dbReference>
<dbReference type="InterPro" id="IPR022683">
    <property type="entry name" value="Calpain_III"/>
</dbReference>
<feature type="active site" evidence="5">
    <location>
        <position position="98"/>
    </location>
</feature>
<evidence type="ECO:0000256" key="5">
    <source>
        <dbReference type="PIRSR" id="PIRSR622684-1"/>
    </source>
</evidence>
<dbReference type="SMART" id="SM00230">
    <property type="entry name" value="CysPc"/>
    <property type="match status" value="1"/>
</dbReference>
<evidence type="ECO:0000256" key="2">
    <source>
        <dbReference type="ARBA" id="ARBA00022670"/>
    </source>
</evidence>
<dbReference type="SUPFAM" id="SSF54001">
    <property type="entry name" value="Cysteine proteinases"/>
    <property type="match status" value="1"/>
</dbReference>
<dbReference type="InterPro" id="IPR022682">
    <property type="entry name" value="Calpain_domain_III"/>
</dbReference>
<dbReference type="InterPro" id="IPR036213">
    <property type="entry name" value="Calpain_III_sf"/>
</dbReference>